<sequence>MNKSDYVEKKLAKGSVRVYERDGVRLHAYQTNDPIDDEVFVVERGGRGLVIEYPPFFENIEELTRYLADAGVEVEGILAAYHMAGASFLPGTPVYATASADAYGHEGGGKALIDGFAAAFGDAFDSAVPAVTNVLGAGPVEIAGITVNVLPNDEAFDVEIPALGAVYMHMLGHDCHSIVAGAAHADAIIAQLEGYLADGVDLVLTSHYTPEDLKDVQAKIDYLEDLKAIAARSADAAAFKAAVEGAYPAYAGQNYLDMTTGFFFPEG</sequence>
<dbReference type="EMBL" id="JAJMLW010000003">
    <property type="protein sequence ID" value="MCI2242665.1"/>
    <property type="molecule type" value="Genomic_DNA"/>
</dbReference>
<proteinExistence type="predicted"/>
<keyword evidence="2" id="KW-1185">Reference proteome</keyword>
<comment type="caution">
    <text evidence="1">The sequence shown here is derived from an EMBL/GenBank/DDBJ whole genome shotgun (WGS) entry which is preliminary data.</text>
</comment>
<evidence type="ECO:0000313" key="2">
    <source>
        <dbReference type="Proteomes" id="UP001430755"/>
    </source>
</evidence>
<reference evidence="1" key="1">
    <citation type="submission" date="2021-11" db="EMBL/GenBank/DDBJ databases">
        <title>A Novel Adlercreutzia Species, isolated from a Allomyrina dichotoma larva feces.</title>
        <authorList>
            <person name="Suh M.K."/>
        </authorList>
    </citation>
    <scope>NUCLEOTIDE SEQUENCE</scope>
    <source>
        <strain evidence="1">JBNU-10</strain>
    </source>
</reference>
<dbReference type="Proteomes" id="UP001430755">
    <property type="component" value="Unassembled WGS sequence"/>
</dbReference>
<organism evidence="1 2">
    <name type="scientific">Adlercreutzia faecimuris</name>
    <dbReference type="NCBI Taxonomy" id="2897341"/>
    <lineage>
        <taxon>Bacteria</taxon>
        <taxon>Bacillati</taxon>
        <taxon>Actinomycetota</taxon>
        <taxon>Coriobacteriia</taxon>
        <taxon>Eggerthellales</taxon>
        <taxon>Eggerthellaceae</taxon>
        <taxon>Adlercreutzia</taxon>
    </lineage>
</organism>
<accession>A0ABS9WIG2</accession>
<protein>
    <recommendedName>
        <fullName evidence="3">MBL fold metallo-hydrolase</fullName>
    </recommendedName>
</protein>
<name>A0ABS9WIG2_9ACTN</name>
<evidence type="ECO:0000313" key="1">
    <source>
        <dbReference type="EMBL" id="MCI2242665.1"/>
    </source>
</evidence>
<evidence type="ECO:0008006" key="3">
    <source>
        <dbReference type="Google" id="ProtNLM"/>
    </source>
</evidence>
<gene>
    <name evidence="1" type="ORF">LPT13_09915</name>
</gene>
<dbReference type="RefSeq" id="WP_242166134.1">
    <property type="nucleotide sequence ID" value="NZ_JAJMLW010000003.1"/>
</dbReference>